<feature type="domain" description="RNA polymerase sigma-70 region 4" evidence="6">
    <location>
        <begin position="177"/>
        <end position="225"/>
    </location>
</feature>
<dbReference type="PANTHER" id="PTHR30385">
    <property type="entry name" value="SIGMA FACTOR F FLAGELLAR"/>
    <property type="match status" value="1"/>
</dbReference>
<reference evidence="7" key="1">
    <citation type="journal article" date="2021" name="PeerJ">
        <title>Extensive microbial diversity within the chicken gut microbiome revealed by metagenomics and culture.</title>
        <authorList>
            <person name="Gilroy R."/>
            <person name="Ravi A."/>
            <person name="Getino M."/>
            <person name="Pursley I."/>
            <person name="Horton D.L."/>
            <person name="Alikhan N.F."/>
            <person name="Baker D."/>
            <person name="Gharbi K."/>
            <person name="Hall N."/>
            <person name="Watson M."/>
            <person name="Adriaenssens E.M."/>
            <person name="Foster-Nyarko E."/>
            <person name="Jarju S."/>
            <person name="Secka A."/>
            <person name="Antonio M."/>
            <person name="Oren A."/>
            <person name="Chaudhuri R.R."/>
            <person name="La Ragione R."/>
            <person name="Hildebrand F."/>
            <person name="Pallen M.J."/>
        </authorList>
    </citation>
    <scope>NUCLEOTIDE SEQUENCE</scope>
    <source>
        <strain evidence="7">ChiBcec8-13705</strain>
    </source>
</reference>
<dbReference type="CDD" id="cd06171">
    <property type="entry name" value="Sigma70_r4"/>
    <property type="match status" value="1"/>
</dbReference>
<dbReference type="InterPro" id="IPR013325">
    <property type="entry name" value="RNA_pol_sigma_r2"/>
</dbReference>
<keyword evidence="1" id="KW-0805">Transcription regulation</keyword>
<dbReference type="EMBL" id="DWYG01000103">
    <property type="protein sequence ID" value="HJB42095.1"/>
    <property type="molecule type" value="Genomic_DNA"/>
</dbReference>
<name>A0A9D2S494_9FIRM</name>
<proteinExistence type="predicted"/>
<dbReference type="InterPro" id="IPR014284">
    <property type="entry name" value="RNA_pol_sigma-70_dom"/>
</dbReference>
<reference evidence="7" key="2">
    <citation type="submission" date="2021-04" db="EMBL/GenBank/DDBJ databases">
        <authorList>
            <person name="Gilroy R."/>
        </authorList>
    </citation>
    <scope>NUCLEOTIDE SEQUENCE</scope>
    <source>
        <strain evidence="7">ChiBcec8-13705</strain>
    </source>
</reference>
<dbReference type="Pfam" id="PF04545">
    <property type="entry name" value="Sigma70_r4"/>
    <property type="match status" value="1"/>
</dbReference>
<dbReference type="PANTHER" id="PTHR30385:SF8">
    <property type="entry name" value="RNA POLYMERASE SIGMA-E FACTOR"/>
    <property type="match status" value="1"/>
</dbReference>
<evidence type="ECO:0000256" key="3">
    <source>
        <dbReference type="ARBA" id="ARBA00023125"/>
    </source>
</evidence>
<dbReference type="SUPFAM" id="SSF88946">
    <property type="entry name" value="Sigma2 domain of RNA polymerase sigma factors"/>
    <property type="match status" value="1"/>
</dbReference>
<evidence type="ECO:0000259" key="6">
    <source>
        <dbReference type="Pfam" id="PF04545"/>
    </source>
</evidence>
<keyword evidence="2" id="KW-0731">Sigma factor</keyword>
<dbReference type="SUPFAM" id="SSF88659">
    <property type="entry name" value="Sigma3 and sigma4 domains of RNA polymerase sigma factors"/>
    <property type="match status" value="1"/>
</dbReference>
<dbReference type="NCBIfam" id="TIGR02937">
    <property type="entry name" value="sigma70-ECF"/>
    <property type="match status" value="1"/>
</dbReference>
<dbReference type="Gene3D" id="1.20.140.160">
    <property type="match status" value="1"/>
</dbReference>
<evidence type="ECO:0000256" key="2">
    <source>
        <dbReference type="ARBA" id="ARBA00023082"/>
    </source>
</evidence>
<dbReference type="InterPro" id="IPR013324">
    <property type="entry name" value="RNA_pol_sigma_r3/r4-like"/>
</dbReference>
<protein>
    <submittedName>
        <fullName evidence="7">Sigma-70 family RNA polymerase sigma factor</fullName>
    </submittedName>
</protein>
<dbReference type="GO" id="GO:0003677">
    <property type="term" value="F:DNA binding"/>
    <property type="evidence" value="ECO:0007669"/>
    <property type="project" value="UniProtKB-KW"/>
</dbReference>
<dbReference type="Gene3D" id="1.10.1740.10">
    <property type="match status" value="1"/>
</dbReference>
<gene>
    <name evidence="7" type="ORF">H9945_06315</name>
</gene>
<evidence type="ECO:0000256" key="5">
    <source>
        <dbReference type="SAM" id="MobiDB-lite"/>
    </source>
</evidence>
<dbReference type="AlphaFoldDB" id="A0A9D2S494"/>
<dbReference type="Proteomes" id="UP000886803">
    <property type="component" value="Unassembled WGS sequence"/>
</dbReference>
<dbReference type="GO" id="GO:0006352">
    <property type="term" value="P:DNA-templated transcription initiation"/>
    <property type="evidence" value="ECO:0007669"/>
    <property type="project" value="InterPro"/>
</dbReference>
<evidence type="ECO:0000313" key="7">
    <source>
        <dbReference type="EMBL" id="HJB42095.1"/>
    </source>
</evidence>
<feature type="region of interest" description="Disordered" evidence="5">
    <location>
        <begin position="103"/>
        <end position="156"/>
    </location>
</feature>
<accession>A0A9D2S494</accession>
<evidence type="ECO:0000256" key="1">
    <source>
        <dbReference type="ARBA" id="ARBA00023015"/>
    </source>
</evidence>
<organism evidence="7 8">
    <name type="scientific">Candidatus Gemmiger avicola</name>
    <dbReference type="NCBI Taxonomy" id="2838605"/>
    <lineage>
        <taxon>Bacteria</taxon>
        <taxon>Bacillati</taxon>
        <taxon>Bacillota</taxon>
        <taxon>Clostridia</taxon>
        <taxon>Eubacteriales</taxon>
        <taxon>Gemmiger</taxon>
    </lineage>
</organism>
<evidence type="ECO:0000313" key="8">
    <source>
        <dbReference type="Proteomes" id="UP000886803"/>
    </source>
</evidence>
<dbReference type="InterPro" id="IPR007630">
    <property type="entry name" value="RNA_pol_sigma70_r4"/>
</dbReference>
<keyword evidence="4" id="KW-0804">Transcription</keyword>
<sequence length="280" mass="30772">MGTKPGAGQQAVNAALAALAKTGDAFALGQLWEINRGLLRALFWRWYPAHRTLADAHGMTADDFEQEGYFAVQYAAQTYQPEAGSFSNWLGQAMQRQIGRALTGGHRRSVTDADGKQHTVSANPLNHCASLDTPLDEDDSGASTLGELQPDPAAASAMQAAEDAIFQEQLHAALEEALHKLTEREQAVIRGKYYAGKTVRQISEEQSLTIGQVNTAKTSAFSKLRRNPRLMRWREETIQRRAWHGTGFSAWYAGGSVEERTVEHLEIKGIYFAVNAKSVV</sequence>
<keyword evidence="3" id="KW-0238">DNA-binding</keyword>
<dbReference type="GO" id="GO:0016987">
    <property type="term" value="F:sigma factor activity"/>
    <property type="evidence" value="ECO:0007669"/>
    <property type="project" value="UniProtKB-KW"/>
</dbReference>
<evidence type="ECO:0000256" key="4">
    <source>
        <dbReference type="ARBA" id="ARBA00023163"/>
    </source>
</evidence>
<comment type="caution">
    <text evidence="7">The sequence shown here is derived from an EMBL/GenBank/DDBJ whole genome shotgun (WGS) entry which is preliminary data.</text>
</comment>